<reference evidence="1" key="2">
    <citation type="submission" date="2025-09" db="UniProtKB">
        <authorList>
            <consortium name="Ensembl"/>
        </authorList>
    </citation>
    <scope>IDENTIFICATION</scope>
</reference>
<dbReference type="AlphaFoldDB" id="A0A8C4EGH8"/>
<proteinExistence type="predicted"/>
<keyword evidence="2" id="KW-1185">Reference proteome</keyword>
<accession>A0A8C4EGH8</accession>
<sequence length="511" mass="58189">METTDVLKLRVILDDINAERLILPSRPETVNALIFEVKNKLNLAYDFRLQFQDPEFDNALCNLVNMEDLPSKATIKIVRAVESDLSSTSTDDTVLMSDNTDSPERLCRWPEIFVVPAFSYEVEYALREGNSAFLKEGKTVRLTRDQKHNILDAMAGEIYKHKAYPSTKQISKAAEALVSKHPCLKENGSRTGYEGWKNSLRFKMGNYRTKLSRAGIKDVAVNAGKRSKTNPEGAAARAKIKRPKRGEVNFLPNYPHGETKDTLETHRIEMVEQFKKTSMERDMILIHQHMQRTFALRREEIVNSAPPIAELKERWPALFCEAQLYSEFHRITNQNLPFSFYAALDKYTPQLLKLYKKRKTGSFGEKMEGVLMAYEEQDKNITAARTAALAGLPLYLKEDSSEVFKTCKDELEATQEGAVALVAVVNEDKVPAGVPFETHHVSIVLENQVVMVHRSWADSLVILFGLIYALHLSYPEKLSGFFEFIQVVLLNLDDGRKQLKPKLQALRNELE</sequence>
<protein>
    <recommendedName>
        <fullName evidence="3">Sterile alpha motif domain-containing protein 3</fullName>
    </recommendedName>
</protein>
<dbReference type="PANTHER" id="PTHR31025">
    <property type="entry name" value="SI:CH211-196P9.1-RELATED"/>
    <property type="match status" value="1"/>
</dbReference>
<dbReference type="PANTHER" id="PTHR31025:SF19">
    <property type="entry name" value="SI:CH73-42K18.1-RELATED"/>
    <property type="match status" value="1"/>
</dbReference>
<evidence type="ECO:0000313" key="1">
    <source>
        <dbReference type="Ensembl" id="ENSDLAP00005017922.1"/>
    </source>
</evidence>
<dbReference type="Proteomes" id="UP000694389">
    <property type="component" value="Unassembled WGS sequence"/>
</dbReference>
<reference evidence="1" key="1">
    <citation type="submission" date="2025-08" db="UniProtKB">
        <authorList>
            <consortium name="Ensembl"/>
        </authorList>
    </citation>
    <scope>IDENTIFICATION</scope>
</reference>
<dbReference type="Ensembl" id="ENSDLAT00005019350.2">
    <property type="protein sequence ID" value="ENSDLAP00005017922.1"/>
    <property type="gene ID" value="ENSDLAG00005008599.2"/>
</dbReference>
<evidence type="ECO:0000313" key="2">
    <source>
        <dbReference type="Proteomes" id="UP000694389"/>
    </source>
</evidence>
<dbReference type="GeneTree" id="ENSGT00950000182912"/>
<evidence type="ECO:0008006" key="3">
    <source>
        <dbReference type="Google" id="ProtNLM"/>
    </source>
</evidence>
<organism evidence="1 2">
    <name type="scientific">Dicentrarchus labrax</name>
    <name type="common">European seabass</name>
    <name type="synonym">Morone labrax</name>
    <dbReference type="NCBI Taxonomy" id="13489"/>
    <lineage>
        <taxon>Eukaryota</taxon>
        <taxon>Metazoa</taxon>
        <taxon>Chordata</taxon>
        <taxon>Craniata</taxon>
        <taxon>Vertebrata</taxon>
        <taxon>Euteleostomi</taxon>
        <taxon>Actinopterygii</taxon>
        <taxon>Neopterygii</taxon>
        <taxon>Teleostei</taxon>
        <taxon>Neoteleostei</taxon>
        <taxon>Acanthomorphata</taxon>
        <taxon>Eupercaria</taxon>
        <taxon>Moronidae</taxon>
        <taxon>Dicentrarchus</taxon>
    </lineage>
</organism>
<name>A0A8C4EGH8_DICLA</name>